<name>A0A348FXS9_9HYPH</name>
<dbReference type="Proteomes" id="UP000266934">
    <property type="component" value="Chromosome"/>
</dbReference>
<gene>
    <name evidence="1" type="ORF">BLTE_07970</name>
</gene>
<evidence type="ECO:0008006" key="3">
    <source>
        <dbReference type="Google" id="ProtNLM"/>
    </source>
</evidence>
<dbReference type="KEGG" id="blag:BLTE_07970"/>
<dbReference type="RefSeq" id="WP_126397821.1">
    <property type="nucleotide sequence ID" value="NZ_AP018907.1"/>
</dbReference>
<sequence length="512" mass="59231">MRLVEVETFGTVEADNDDLLLECFEDHEAYIAAKKHDKFLIVGRKGSGKTAIFRKLVSDKAYDYFCHGHSFSDYPWFHHDAQKKAGVPDAECFRYSWEYVMLISLARMILKDANDPWSEESLEAMVRLQDFVKDSYGTTEPELNRIFSPNTKLKLKPSLTAGLGPVSASIVAEQVEIPKLPLIVYEVNQALLETIIRCLNPNFNYHICFDELDRNFSLTEEIYRHRLSGLLIAARDFNRNLRRSGKNASVIIFLRDDILRYLKFEDKNKIVEDSAMMIEWDKRSTSRTLKGLMEKRFSKVLGIPDSLAWEEVFAEDQQMPGRQTKYQYILDRTFKRPRDIIKFTNEILRHYKQDGDQVGKFVNKNIISAREEYSKYMKKELVDEVHKHFPDEDFAFDVIRTIGNLSFTFNKFKESYDELKNLREVKTGHSIMLRELYNFSAIGFLKVGGSGGGSEWVWRYEDTEAEYDERATIFRVHSGLKEVLGLKQGRAIGANDAPVTAGDVDIETVEEA</sequence>
<protein>
    <recommendedName>
        <fullName evidence="3">ATPase</fullName>
    </recommendedName>
</protein>
<dbReference type="EMBL" id="AP018907">
    <property type="protein sequence ID" value="BBF92112.1"/>
    <property type="molecule type" value="Genomic_DNA"/>
</dbReference>
<dbReference type="InterPro" id="IPR059206">
    <property type="entry name" value="Sll1717-like"/>
</dbReference>
<dbReference type="InterPro" id="IPR027417">
    <property type="entry name" value="P-loop_NTPase"/>
</dbReference>
<evidence type="ECO:0000313" key="2">
    <source>
        <dbReference type="Proteomes" id="UP000266934"/>
    </source>
</evidence>
<reference evidence="1 2" key="1">
    <citation type="submission" date="2018-08" db="EMBL/GenBank/DDBJ databases">
        <title>Complete genome sequencing of Blastochloris tepida GI.</title>
        <authorList>
            <person name="Tsukatani Y."/>
            <person name="Mori H."/>
        </authorList>
    </citation>
    <scope>NUCLEOTIDE SEQUENCE [LARGE SCALE GENOMIC DNA]</scope>
    <source>
        <strain evidence="1 2">GI</strain>
    </source>
</reference>
<accession>A0A348FXS9</accession>
<keyword evidence="2" id="KW-1185">Reference proteome</keyword>
<dbReference type="AlphaFoldDB" id="A0A348FXS9"/>
<proteinExistence type="predicted"/>
<dbReference type="SUPFAM" id="SSF52540">
    <property type="entry name" value="P-loop containing nucleoside triphosphate hydrolases"/>
    <property type="match status" value="1"/>
</dbReference>
<evidence type="ECO:0000313" key="1">
    <source>
        <dbReference type="EMBL" id="BBF92112.1"/>
    </source>
</evidence>
<dbReference type="OrthoDB" id="9179688at2"/>
<organism evidence="1 2">
    <name type="scientific">Blastochloris tepida</name>
    <dbReference type="NCBI Taxonomy" id="2233851"/>
    <lineage>
        <taxon>Bacteria</taxon>
        <taxon>Pseudomonadati</taxon>
        <taxon>Pseudomonadota</taxon>
        <taxon>Alphaproteobacteria</taxon>
        <taxon>Hyphomicrobiales</taxon>
        <taxon>Blastochloridaceae</taxon>
        <taxon>Blastochloris</taxon>
    </lineage>
</organism>
<dbReference type="NCBIfam" id="NF047389">
    <property type="entry name" value="ATPase_Sll1717"/>
    <property type="match status" value="1"/>
</dbReference>